<sequence>MIKIQELTKNYRNSNVVDHVTFNIEEGECTALIGTNGAGKSTLIDMIIGVRKANSGQIIDHNKLLNSNKLSIMFQKTNFPESIKVKELYKLFSGLYKDSIDFETFTAMTRFDKQQLNQYANKLSGGQKRILDLALSLIGKPKCIFLDEPTSAMDVQMRNHFWDIITNLKNKGVTIFYTSHYIEEVERMADKVIVLEKGKVVIDDHPDKIRERKQPSMINLPIHYKVKIQGIKRYCKCHVLSQNNKVTIETTNVRGIVEYLNNINVDLNEIEITKESLLDTIFNKGDEKEEETNDF</sequence>
<feature type="domain" description="ABC transporter" evidence="4">
    <location>
        <begin position="2"/>
        <end position="222"/>
    </location>
</feature>
<dbReference type="AlphaFoldDB" id="A0A5R9B720"/>
<dbReference type="Gene3D" id="3.40.50.300">
    <property type="entry name" value="P-loop containing nucleotide triphosphate hydrolases"/>
    <property type="match status" value="1"/>
</dbReference>
<protein>
    <submittedName>
        <fullName evidence="5">ABC transporter ATP-binding protein</fullName>
    </submittedName>
</protein>
<dbReference type="InterPro" id="IPR003439">
    <property type="entry name" value="ABC_transporter-like_ATP-bd"/>
</dbReference>
<evidence type="ECO:0000259" key="4">
    <source>
        <dbReference type="PROSITE" id="PS50893"/>
    </source>
</evidence>
<evidence type="ECO:0000256" key="3">
    <source>
        <dbReference type="ARBA" id="ARBA00022840"/>
    </source>
</evidence>
<dbReference type="InterPro" id="IPR003593">
    <property type="entry name" value="AAA+_ATPase"/>
</dbReference>
<dbReference type="Pfam" id="PF00005">
    <property type="entry name" value="ABC_tran"/>
    <property type="match status" value="1"/>
</dbReference>
<keyword evidence="2" id="KW-0547">Nucleotide-binding</keyword>
<keyword evidence="1" id="KW-0813">Transport</keyword>
<dbReference type="InterPro" id="IPR050763">
    <property type="entry name" value="ABC_transporter_ATP-binding"/>
</dbReference>
<evidence type="ECO:0000256" key="1">
    <source>
        <dbReference type="ARBA" id="ARBA00022448"/>
    </source>
</evidence>
<proteinExistence type="predicted"/>
<evidence type="ECO:0000313" key="5">
    <source>
        <dbReference type="EMBL" id="TLP91425.1"/>
    </source>
</evidence>
<dbReference type="GO" id="GO:0005524">
    <property type="term" value="F:ATP binding"/>
    <property type="evidence" value="ECO:0007669"/>
    <property type="project" value="UniProtKB-KW"/>
</dbReference>
<dbReference type="PROSITE" id="PS50893">
    <property type="entry name" value="ABC_TRANSPORTER_2"/>
    <property type="match status" value="1"/>
</dbReference>
<comment type="caution">
    <text evidence="5">The sequence shown here is derived from an EMBL/GenBank/DDBJ whole genome shotgun (WGS) entry which is preliminary data.</text>
</comment>
<dbReference type="InterPro" id="IPR027417">
    <property type="entry name" value="P-loop_NTPase"/>
</dbReference>
<evidence type="ECO:0000313" key="6">
    <source>
        <dbReference type="Proteomes" id="UP000307747"/>
    </source>
</evidence>
<evidence type="ECO:0000256" key="2">
    <source>
        <dbReference type="ARBA" id="ARBA00022741"/>
    </source>
</evidence>
<dbReference type="SUPFAM" id="SSF52540">
    <property type="entry name" value="P-loop containing nucleoside triphosphate hydrolases"/>
    <property type="match status" value="1"/>
</dbReference>
<gene>
    <name evidence="5" type="ORF">FEZ53_03850</name>
</gene>
<keyword evidence="3 5" id="KW-0067">ATP-binding</keyword>
<dbReference type="SMART" id="SM00382">
    <property type="entry name" value="AAA"/>
    <property type="match status" value="1"/>
</dbReference>
<organism evidence="5 6">
    <name type="scientific">Staphylococcus xylosus</name>
    <dbReference type="NCBI Taxonomy" id="1288"/>
    <lineage>
        <taxon>Bacteria</taxon>
        <taxon>Bacillati</taxon>
        <taxon>Bacillota</taxon>
        <taxon>Bacilli</taxon>
        <taxon>Bacillales</taxon>
        <taxon>Staphylococcaceae</taxon>
        <taxon>Staphylococcus</taxon>
    </lineage>
</organism>
<reference evidence="5 6" key="1">
    <citation type="submission" date="2019-05" db="EMBL/GenBank/DDBJ databases">
        <title>The metagenome of a microbial culture collection derived from dairy environment covers the genomic content of the human microbiome.</title>
        <authorList>
            <person name="Roder T."/>
            <person name="Wuthrich D."/>
            <person name="Sattari Z."/>
            <person name="Von Ah U."/>
            <person name="Bar C."/>
            <person name="Ronchi F."/>
            <person name="Macpherson A.J."/>
            <person name="Ganal-Vonarburg S.C."/>
            <person name="Bruggmann R."/>
            <person name="Vergeres G."/>
        </authorList>
    </citation>
    <scope>NUCLEOTIDE SEQUENCE [LARGE SCALE GENOMIC DNA]</scope>
    <source>
        <strain evidence="5 6">FAM 20833</strain>
    </source>
</reference>
<dbReference type="RefSeq" id="WP_107542879.1">
    <property type="nucleotide sequence ID" value="NZ_CP031275.1"/>
</dbReference>
<dbReference type="OrthoDB" id="9804819at2"/>
<name>A0A5R9B720_STAXY</name>
<dbReference type="CDD" id="cd03230">
    <property type="entry name" value="ABC_DR_subfamily_A"/>
    <property type="match status" value="1"/>
</dbReference>
<dbReference type="Proteomes" id="UP000307747">
    <property type="component" value="Unassembled WGS sequence"/>
</dbReference>
<dbReference type="EMBL" id="VBTJ01000001">
    <property type="protein sequence ID" value="TLP91425.1"/>
    <property type="molecule type" value="Genomic_DNA"/>
</dbReference>
<dbReference type="PANTHER" id="PTHR42711:SF17">
    <property type="entry name" value="ABC TRANSPORTER ATP-BINDING PROTEIN"/>
    <property type="match status" value="1"/>
</dbReference>
<dbReference type="GO" id="GO:0016887">
    <property type="term" value="F:ATP hydrolysis activity"/>
    <property type="evidence" value="ECO:0007669"/>
    <property type="project" value="InterPro"/>
</dbReference>
<dbReference type="PANTHER" id="PTHR42711">
    <property type="entry name" value="ABC TRANSPORTER ATP-BINDING PROTEIN"/>
    <property type="match status" value="1"/>
</dbReference>
<accession>A0A5R9B720</accession>